<dbReference type="RefSeq" id="WP_033434805.1">
    <property type="nucleotide sequence ID" value="NZ_CP034550.1"/>
</dbReference>
<dbReference type="Gene3D" id="1.10.3680.10">
    <property type="entry name" value="TerB-like"/>
    <property type="match status" value="1"/>
</dbReference>
<dbReference type="SUPFAM" id="SSF158682">
    <property type="entry name" value="TerB-like"/>
    <property type="match status" value="1"/>
</dbReference>
<dbReference type="Proteomes" id="UP000325787">
    <property type="component" value="Chromosome"/>
</dbReference>
<gene>
    <name evidence="1" type="ORF">EKG83_10455</name>
</gene>
<keyword evidence="2" id="KW-1185">Reference proteome</keyword>
<sequence>MIFYTDAESRVLRTAVFGVMVLVSHADPGPVIQERYAGLQALGNLSPDLRHALHASRIDLSPIPEAELEERVLEALRASVEILNAKAPAEAATFPAAVEAICHQVAAADGQVAEVERAVIEKVRAALGG</sequence>
<evidence type="ECO:0000313" key="2">
    <source>
        <dbReference type="Proteomes" id="UP000325787"/>
    </source>
</evidence>
<evidence type="ECO:0000313" key="1">
    <source>
        <dbReference type="EMBL" id="QFZ17847.1"/>
    </source>
</evidence>
<dbReference type="KEGG" id="ssyi:EKG83_10455"/>
<dbReference type="InterPro" id="IPR029024">
    <property type="entry name" value="TerB-like"/>
</dbReference>
<protein>
    <recommendedName>
        <fullName evidence="3">TerB family tellurite resistance protein</fullName>
    </recommendedName>
</protein>
<dbReference type="OrthoDB" id="3695500at2"/>
<evidence type="ECO:0008006" key="3">
    <source>
        <dbReference type="Google" id="ProtNLM"/>
    </source>
</evidence>
<dbReference type="AlphaFoldDB" id="A0A5Q0GUU3"/>
<proteinExistence type="predicted"/>
<organism evidence="1 2">
    <name type="scientific">Saccharothrix syringae</name>
    <name type="common">Nocardiopsis syringae</name>
    <dbReference type="NCBI Taxonomy" id="103733"/>
    <lineage>
        <taxon>Bacteria</taxon>
        <taxon>Bacillati</taxon>
        <taxon>Actinomycetota</taxon>
        <taxon>Actinomycetes</taxon>
        <taxon>Pseudonocardiales</taxon>
        <taxon>Pseudonocardiaceae</taxon>
        <taxon>Saccharothrix</taxon>
    </lineage>
</organism>
<accession>A0A5Q0GUU3</accession>
<name>A0A5Q0GUU3_SACSY</name>
<reference evidence="2" key="1">
    <citation type="journal article" date="2021" name="Curr. Microbiol.">
        <title>Complete genome of nocamycin-producing strain Saccharothrix syringae NRRL B-16468 reveals the biosynthetic potential for secondary metabolites.</title>
        <authorList>
            <person name="Mo X."/>
            <person name="Yang S."/>
        </authorList>
    </citation>
    <scope>NUCLEOTIDE SEQUENCE [LARGE SCALE GENOMIC DNA]</scope>
    <source>
        <strain evidence="2">ATCC 51364 / DSM 43886 / JCM 6844 / KCTC 9398 / NBRC 14523 / NRRL B-16468 / INA 2240</strain>
    </source>
</reference>
<dbReference type="EMBL" id="CP034550">
    <property type="protein sequence ID" value="QFZ17847.1"/>
    <property type="molecule type" value="Genomic_DNA"/>
</dbReference>